<protein>
    <submittedName>
        <fullName evidence="3">Nitroreductase family deazaflavin-dependent oxidoreductase</fullName>
    </submittedName>
</protein>
<dbReference type="PANTHER" id="PTHR39428">
    <property type="entry name" value="F420H(2)-DEPENDENT QUINONE REDUCTASE RV1261C"/>
    <property type="match status" value="1"/>
</dbReference>
<evidence type="ECO:0000313" key="4">
    <source>
        <dbReference type="Proteomes" id="UP001500979"/>
    </source>
</evidence>
<comment type="caution">
    <text evidence="3">The sequence shown here is derived from an EMBL/GenBank/DDBJ whole genome shotgun (WGS) entry which is preliminary data.</text>
</comment>
<dbReference type="PANTHER" id="PTHR39428:SF3">
    <property type="entry name" value="DEAZAFLAVIN-DEPENDENT NITROREDUCTASE"/>
    <property type="match status" value="1"/>
</dbReference>
<comment type="similarity">
    <text evidence="1">Belongs to the F420H(2)-dependent quinone reductase family.</text>
</comment>
<dbReference type="EMBL" id="BAAAUX010000002">
    <property type="protein sequence ID" value="GAA2775186.1"/>
    <property type="molecule type" value="Genomic_DNA"/>
</dbReference>
<dbReference type="InterPro" id="IPR012349">
    <property type="entry name" value="Split_barrel_FMN-bd"/>
</dbReference>
<dbReference type="Proteomes" id="UP001500979">
    <property type="component" value="Unassembled WGS sequence"/>
</dbReference>
<keyword evidence="4" id="KW-1185">Reference proteome</keyword>
<dbReference type="InterPro" id="IPR004378">
    <property type="entry name" value="F420H2_quin_Rdtase"/>
</dbReference>
<evidence type="ECO:0000256" key="1">
    <source>
        <dbReference type="ARBA" id="ARBA00008710"/>
    </source>
</evidence>
<organism evidence="3 4">
    <name type="scientific">Saccharopolyspora taberi</name>
    <dbReference type="NCBI Taxonomy" id="60895"/>
    <lineage>
        <taxon>Bacteria</taxon>
        <taxon>Bacillati</taxon>
        <taxon>Actinomycetota</taxon>
        <taxon>Actinomycetes</taxon>
        <taxon>Pseudonocardiales</taxon>
        <taxon>Pseudonocardiaceae</taxon>
        <taxon>Saccharopolyspora</taxon>
    </lineage>
</organism>
<dbReference type="RefSeq" id="WP_344677582.1">
    <property type="nucleotide sequence ID" value="NZ_BAAAUX010000002.1"/>
</dbReference>
<evidence type="ECO:0000313" key="3">
    <source>
        <dbReference type="EMBL" id="GAA2775186.1"/>
    </source>
</evidence>
<proteinExistence type="inferred from homology"/>
<evidence type="ECO:0000256" key="2">
    <source>
        <dbReference type="ARBA" id="ARBA00049106"/>
    </source>
</evidence>
<accession>A0ABN3V1W9</accession>
<gene>
    <name evidence="3" type="ORF">GCM10010470_04080</name>
</gene>
<name>A0ABN3V1W9_9PSEU</name>
<reference evidence="3 4" key="1">
    <citation type="journal article" date="2019" name="Int. J. Syst. Evol. Microbiol.">
        <title>The Global Catalogue of Microorganisms (GCM) 10K type strain sequencing project: providing services to taxonomists for standard genome sequencing and annotation.</title>
        <authorList>
            <consortium name="The Broad Institute Genomics Platform"/>
            <consortium name="The Broad Institute Genome Sequencing Center for Infectious Disease"/>
            <person name="Wu L."/>
            <person name="Ma J."/>
        </authorList>
    </citation>
    <scope>NUCLEOTIDE SEQUENCE [LARGE SCALE GENOMIC DNA]</scope>
    <source>
        <strain evidence="3 4">JCM 9383</strain>
    </source>
</reference>
<dbReference type="Pfam" id="PF04075">
    <property type="entry name" value="F420H2_quin_red"/>
    <property type="match status" value="1"/>
</dbReference>
<dbReference type="NCBIfam" id="TIGR00026">
    <property type="entry name" value="hi_GC_TIGR00026"/>
    <property type="match status" value="1"/>
</dbReference>
<sequence length="156" mass="17401">MEIVGRPQPPTGLARVLFRLPIRLYRLRLGWLLGGRFVLINHVGRRSGKPRQAVVEVVERDGDSCVVASGFGARADWYRNVLAQPDVTIRIGTRELEVRAVALSTEDGGELMARYAGRHPAAARKLCRFMGFAVDGSESDFREVGRGIPFLRFVPR</sequence>
<dbReference type="Gene3D" id="2.30.110.10">
    <property type="entry name" value="Electron Transport, Fmn-binding Protein, Chain A"/>
    <property type="match status" value="1"/>
</dbReference>
<comment type="catalytic activity">
    <reaction evidence="2">
        <text>oxidized coenzyme F420-(gamma-L-Glu)(n) + a quinol + H(+) = reduced coenzyme F420-(gamma-L-Glu)(n) + a quinone</text>
        <dbReference type="Rhea" id="RHEA:39663"/>
        <dbReference type="Rhea" id="RHEA-COMP:12939"/>
        <dbReference type="Rhea" id="RHEA-COMP:14378"/>
        <dbReference type="ChEBI" id="CHEBI:15378"/>
        <dbReference type="ChEBI" id="CHEBI:24646"/>
        <dbReference type="ChEBI" id="CHEBI:132124"/>
        <dbReference type="ChEBI" id="CHEBI:133980"/>
        <dbReference type="ChEBI" id="CHEBI:139511"/>
    </reaction>
</comment>